<comment type="caution">
    <text evidence="2">The sequence shown here is derived from an EMBL/GenBank/DDBJ whole genome shotgun (WGS) entry which is preliminary data.</text>
</comment>
<reference evidence="3" key="1">
    <citation type="journal article" date="2019" name="Int. J. Syst. Evol. Microbiol.">
        <title>The Global Catalogue of Microorganisms (GCM) 10K type strain sequencing project: providing services to taxonomists for standard genome sequencing and annotation.</title>
        <authorList>
            <consortium name="The Broad Institute Genomics Platform"/>
            <consortium name="The Broad Institute Genome Sequencing Center for Infectious Disease"/>
            <person name="Wu L."/>
            <person name="Ma J."/>
        </authorList>
    </citation>
    <scope>NUCLEOTIDE SEQUENCE [LARGE SCALE GENOMIC DNA]</scope>
    <source>
        <strain evidence="3">JCM 14603</strain>
    </source>
</reference>
<gene>
    <name evidence="2" type="ORF">GCM10009102_33690</name>
</gene>
<feature type="transmembrane region" description="Helical" evidence="1">
    <location>
        <begin position="244"/>
        <end position="262"/>
    </location>
</feature>
<evidence type="ECO:0000313" key="3">
    <source>
        <dbReference type="Proteomes" id="UP001500238"/>
    </source>
</evidence>
<name>A0ABP3T6L3_9SPHN</name>
<evidence type="ECO:0000313" key="2">
    <source>
        <dbReference type="EMBL" id="GAA0678439.1"/>
    </source>
</evidence>
<keyword evidence="1" id="KW-0472">Membrane</keyword>
<feature type="transmembrane region" description="Helical" evidence="1">
    <location>
        <begin position="274"/>
        <end position="295"/>
    </location>
</feature>
<feature type="transmembrane region" description="Helical" evidence="1">
    <location>
        <begin position="330"/>
        <end position="353"/>
    </location>
</feature>
<keyword evidence="1" id="KW-1133">Transmembrane helix</keyword>
<proteinExistence type="predicted"/>
<dbReference type="EMBL" id="BAAAES010000024">
    <property type="protein sequence ID" value="GAA0678439.1"/>
    <property type="molecule type" value="Genomic_DNA"/>
</dbReference>
<feature type="transmembrane region" description="Helical" evidence="1">
    <location>
        <begin position="301"/>
        <end position="318"/>
    </location>
</feature>
<dbReference type="InterPro" id="IPR022134">
    <property type="entry name" value="DUF3667"/>
</dbReference>
<feature type="transmembrane region" description="Helical" evidence="1">
    <location>
        <begin position="106"/>
        <end position="127"/>
    </location>
</feature>
<evidence type="ECO:0000256" key="1">
    <source>
        <dbReference type="SAM" id="Phobius"/>
    </source>
</evidence>
<organism evidence="2 3">
    <name type="scientific">Sphingomonas insulae</name>
    <dbReference type="NCBI Taxonomy" id="424800"/>
    <lineage>
        <taxon>Bacteria</taxon>
        <taxon>Pseudomonadati</taxon>
        <taxon>Pseudomonadota</taxon>
        <taxon>Alphaproteobacteria</taxon>
        <taxon>Sphingomonadales</taxon>
        <taxon>Sphingomonadaceae</taxon>
        <taxon>Sphingomonas</taxon>
    </lineage>
</organism>
<accession>A0ABP3T6L3</accession>
<keyword evidence="1" id="KW-0812">Transmembrane</keyword>
<keyword evidence="3" id="KW-1185">Reference proteome</keyword>
<dbReference type="Proteomes" id="UP001500238">
    <property type="component" value="Unassembled WGS sequence"/>
</dbReference>
<dbReference type="RefSeq" id="WP_163957164.1">
    <property type="nucleotide sequence ID" value="NZ_BAAAES010000024.1"/>
</dbReference>
<sequence>MSGDITAAADLITGALGARTVEPHAGEGTGHAHDGLCLNCGTRLIGAHCHACGQSGHVHRSIGAIGHEIAHGVFHFEGKIWRTLPMLLWRPGDLTRRYVAGERARFVSPLALFLFTVFLMFATISALGGDITEAVSRDRLNSNLISAVGAVDKVQKSLEKSQAQRAALVAANRSTKDVDAEIASLQTAIAALKRTQAGGKRDDDTQFTLTNAKTGWAALDHGLAKANDNPGLALYKLQTSAYKYSWLLIPISTPFVALLFLWRRRFTLYDHAIFVTYSLAFMMLMVITLMLVGVAGVPGGWIVLAVFAVPPLHMFRQLRGAYSLRKRSALWRTVVLLVFAWTALLAFVLLLTLHGLTD</sequence>
<protein>
    <submittedName>
        <fullName evidence="2">DUF3667 domain-containing protein</fullName>
    </submittedName>
</protein>
<dbReference type="Pfam" id="PF12412">
    <property type="entry name" value="DUF3667"/>
    <property type="match status" value="1"/>
</dbReference>